<name>A0ABR3DSW4_NEUIN</name>
<gene>
    <name evidence="1" type="ORF">QR685DRAFT_404777</name>
</gene>
<accession>A0ABR3DSW4</accession>
<protein>
    <submittedName>
        <fullName evidence="1">Uncharacterized protein</fullName>
    </submittedName>
</protein>
<evidence type="ECO:0000313" key="2">
    <source>
        <dbReference type="Proteomes" id="UP001451303"/>
    </source>
</evidence>
<keyword evidence="2" id="KW-1185">Reference proteome</keyword>
<comment type="caution">
    <text evidence="1">The sequence shown here is derived from an EMBL/GenBank/DDBJ whole genome shotgun (WGS) entry which is preliminary data.</text>
</comment>
<feature type="non-terminal residue" evidence="1">
    <location>
        <position position="102"/>
    </location>
</feature>
<reference evidence="1 2" key="1">
    <citation type="submission" date="2023-09" db="EMBL/GenBank/DDBJ databases">
        <title>Multi-omics analysis of a traditional fermented food reveals byproduct-associated fungal strains for waste-to-food upcycling.</title>
        <authorList>
            <consortium name="Lawrence Berkeley National Laboratory"/>
            <person name="Rekdal V.M."/>
            <person name="Villalobos-Escobedo J.M."/>
            <person name="Rodriguez-Valeron N."/>
            <person name="Garcia M.O."/>
            <person name="Vasquez D.P."/>
            <person name="Damayanti I."/>
            <person name="Sorensen P.M."/>
            <person name="Baidoo E.E."/>
            <person name="De Carvalho A.C."/>
            <person name="Riley R."/>
            <person name="Lipzen A."/>
            <person name="He G."/>
            <person name="Yan M."/>
            <person name="Haridas S."/>
            <person name="Daum C."/>
            <person name="Yoshinaga Y."/>
            <person name="Ng V."/>
            <person name="Grigoriev I.V."/>
            <person name="Munk R."/>
            <person name="Nuraida L."/>
            <person name="Wijaya C.H."/>
            <person name="Morales P.-C."/>
            <person name="Keasling J.D."/>
        </authorList>
    </citation>
    <scope>NUCLEOTIDE SEQUENCE [LARGE SCALE GENOMIC DNA]</scope>
    <source>
        <strain evidence="1 2">FGSC 2613</strain>
    </source>
</reference>
<dbReference type="EMBL" id="JAVLET010000001">
    <property type="protein sequence ID" value="KAL0475756.1"/>
    <property type="molecule type" value="Genomic_DNA"/>
</dbReference>
<evidence type="ECO:0000313" key="1">
    <source>
        <dbReference type="EMBL" id="KAL0475756.1"/>
    </source>
</evidence>
<proteinExistence type="predicted"/>
<dbReference type="Proteomes" id="UP001451303">
    <property type="component" value="Unassembled WGS sequence"/>
</dbReference>
<sequence length="102" mass="11993">LGGFFFVHDDKYWQYTFEVPSTDVTFEYQYDDEADRKDLEPKLKGGTQLRFALGQVHDVSLEFETPVRSQYMHYVCTIGDHVKVKDVDEIEIKMSLRVRTGH</sequence>
<feature type="non-terminal residue" evidence="1">
    <location>
        <position position="1"/>
    </location>
</feature>
<organism evidence="1 2">
    <name type="scientific">Neurospora intermedia</name>
    <dbReference type="NCBI Taxonomy" id="5142"/>
    <lineage>
        <taxon>Eukaryota</taxon>
        <taxon>Fungi</taxon>
        <taxon>Dikarya</taxon>
        <taxon>Ascomycota</taxon>
        <taxon>Pezizomycotina</taxon>
        <taxon>Sordariomycetes</taxon>
        <taxon>Sordariomycetidae</taxon>
        <taxon>Sordariales</taxon>
        <taxon>Sordariaceae</taxon>
        <taxon>Neurospora</taxon>
    </lineage>
</organism>